<keyword evidence="5" id="KW-0863">Zinc-finger</keyword>
<reference evidence="12" key="1">
    <citation type="submission" date="2021-01" db="EMBL/GenBank/DDBJ databases">
        <authorList>
            <person name="Corre E."/>
            <person name="Pelletier E."/>
            <person name="Niang G."/>
            <person name="Scheremetjew M."/>
            <person name="Finn R."/>
            <person name="Kale V."/>
            <person name="Holt S."/>
            <person name="Cochrane G."/>
            <person name="Meng A."/>
            <person name="Brown T."/>
            <person name="Cohen L."/>
        </authorList>
    </citation>
    <scope>NUCLEOTIDE SEQUENCE</scope>
    <source>
        <strain evidence="12">CCMP2078</strain>
    </source>
</reference>
<comment type="subcellular location">
    <subcellularLocation>
        <location evidence="1">Membrane</location>
        <topology evidence="1">Multi-pass membrane protein</topology>
    </subcellularLocation>
</comment>
<dbReference type="EMBL" id="HBEA01018710">
    <property type="protein sequence ID" value="CAD8264722.1"/>
    <property type="molecule type" value="Transcribed_RNA"/>
</dbReference>
<accession>A0A7R9YFI3</accession>
<evidence type="ECO:0000256" key="4">
    <source>
        <dbReference type="ARBA" id="ARBA00022723"/>
    </source>
</evidence>
<dbReference type="PANTHER" id="PTHR46065">
    <property type="entry name" value="E3 UBIQUITIN-PROTEIN LIGASE MARCH 2/3 FAMILY MEMBER"/>
    <property type="match status" value="1"/>
</dbReference>
<evidence type="ECO:0000256" key="8">
    <source>
        <dbReference type="ARBA" id="ARBA00022989"/>
    </source>
</evidence>
<sequence>MIELQRRKLSSADEDAKVGDQCQSLLRAPSLDADGAGEAAEGVDGVCRICSEGTLAGPLVRPCKCTGTMGNVHLTCLARWVELRSATSVDERLRCELCRERYKLQEQRSFSWDKCLRIGGVMWFSLLLDVLLVLMALSGVTMVTIQGVQFFSLQAVLPPGLIAIGTAVLLSALLLWYLLQHWEGKVAQSVLVVMPGPREDELEPL</sequence>
<dbReference type="SMART" id="SM00744">
    <property type="entry name" value="RINGv"/>
    <property type="match status" value="1"/>
</dbReference>
<dbReference type="GO" id="GO:0016740">
    <property type="term" value="F:transferase activity"/>
    <property type="evidence" value="ECO:0007669"/>
    <property type="project" value="UniProtKB-KW"/>
</dbReference>
<feature type="transmembrane region" description="Helical" evidence="10">
    <location>
        <begin position="121"/>
        <end position="145"/>
    </location>
</feature>
<keyword evidence="6" id="KW-0833">Ubl conjugation pathway</keyword>
<name>A0A7R9YFI3_9STRA</name>
<dbReference type="Gene3D" id="3.30.40.10">
    <property type="entry name" value="Zinc/RING finger domain, C3HC4 (zinc finger)"/>
    <property type="match status" value="1"/>
</dbReference>
<evidence type="ECO:0000256" key="5">
    <source>
        <dbReference type="ARBA" id="ARBA00022771"/>
    </source>
</evidence>
<gene>
    <name evidence="12" type="ORF">PPYR1160_LOCUS14225</name>
</gene>
<keyword evidence="8 10" id="KW-1133">Transmembrane helix</keyword>
<dbReference type="InterPro" id="IPR013083">
    <property type="entry name" value="Znf_RING/FYVE/PHD"/>
</dbReference>
<dbReference type="PROSITE" id="PS51292">
    <property type="entry name" value="ZF_RING_CH"/>
    <property type="match status" value="1"/>
</dbReference>
<evidence type="ECO:0000256" key="10">
    <source>
        <dbReference type="SAM" id="Phobius"/>
    </source>
</evidence>
<dbReference type="InterPro" id="IPR011016">
    <property type="entry name" value="Znf_RING-CH"/>
</dbReference>
<feature type="domain" description="RING-CH-type" evidence="11">
    <location>
        <begin position="39"/>
        <end position="105"/>
    </location>
</feature>
<dbReference type="GO" id="GO:0016020">
    <property type="term" value="C:membrane"/>
    <property type="evidence" value="ECO:0007669"/>
    <property type="project" value="UniProtKB-SubCell"/>
</dbReference>
<evidence type="ECO:0000256" key="7">
    <source>
        <dbReference type="ARBA" id="ARBA00022833"/>
    </source>
</evidence>
<evidence type="ECO:0000256" key="2">
    <source>
        <dbReference type="ARBA" id="ARBA00022679"/>
    </source>
</evidence>
<feature type="transmembrane region" description="Helical" evidence="10">
    <location>
        <begin position="157"/>
        <end position="179"/>
    </location>
</feature>
<organism evidence="12">
    <name type="scientific">Pinguiococcus pyrenoidosus</name>
    <dbReference type="NCBI Taxonomy" id="172671"/>
    <lineage>
        <taxon>Eukaryota</taxon>
        <taxon>Sar</taxon>
        <taxon>Stramenopiles</taxon>
        <taxon>Ochrophyta</taxon>
        <taxon>Pinguiophyceae</taxon>
        <taxon>Pinguiochrysidales</taxon>
        <taxon>Pinguiochrysidaceae</taxon>
        <taxon>Pinguiococcus</taxon>
    </lineage>
</organism>
<evidence type="ECO:0000256" key="1">
    <source>
        <dbReference type="ARBA" id="ARBA00004141"/>
    </source>
</evidence>
<dbReference type="AlphaFoldDB" id="A0A7R9YFI3"/>
<keyword evidence="9 10" id="KW-0472">Membrane</keyword>
<keyword evidence="7" id="KW-0862">Zinc</keyword>
<evidence type="ECO:0000256" key="3">
    <source>
        <dbReference type="ARBA" id="ARBA00022692"/>
    </source>
</evidence>
<evidence type="ECO:0000259" key="11">
    <source>
        <dbReference type="PROSITE" id="PS51292"/>
    </source>
</evidence>
<protein>
    <recommendedName>
        <fullName evidence="11">RING-CH-type domain-containing protein</fullName>
    </recommendedName>
</protein>
<evidence type="ECO:0000256" key="9">
    <source>
        <dbReference type="ARBA" id="ARBA00023136"/>
    </source>
</evidence>
<keyword evidence="4" id="KW-0479">Metal-binding</keyword>
<dbReference type="SUPFAM" id="SSF57850">
    <property type="entry name" value="RING/U-box"/>
    <property type="match status" value="1"/>
</dbReference>
<keyword evidence="2" id="KW-0808">Transferase</keyword>
<evidence type="ECO:0000256" key="6">
    <source>
        <dbReference type="ARBA" id="ARBA00022786"/>
    </source>
</evidence>
<keyword evidence="3 10" id="KW-0812">Transmembrane</keyword>
<dbReference type="GO" id="GO:0008270">
    <property type="term" value="F:zinc ion binding"/>
    <property type="evidence" value="ECO:0007669"/>
    <property type="project" value="UniProtKB-KW"/>
</dbReference>
<dbReference type="Pfam" id="PF12906">
    <property type="entry name" value="RINGv"/>
    <property type="match status" value="1"/>
</dbReference>
<dbReference type="PANTHER" id="PTHR46065:SF3">
    <property type="entry name" value="FI20425P1"/>
    <property type="match status" value="1"/>
</dbReference>
<proteinExistence type="predicted"/>
<evidence type="ECO:0000313" key="12">
    <source>
        <dbReference type="EMBL" id="CAD8264722.1"/>
    </source>
</evidence>